<name>A0A6S8B2S2_9STRA</name>
<evidence type="ECO:0000313" key="5">
    <source>
        <dbReference type="EMBL" id="CAE0434809.1"/>
    </source>
</evidence>
<dbReference type="EMBL" id="HBIN01006958">
    <property type="protein sequence ID" value="CAE0434808.1"/>
    <property type="molecule type" value="Transcribed_RNA"/>
</dbReference>
<evidence type="ECO:0000313" key="4">
    <source>
        <dbReference type="EMBL" id="CAE0434808.1"/>
    </source>
</evidence>
<dbReference type="EMBL" id="HBIN01006959">
    <property type="protein sequence ID" value="CAE0434809.1"/>
    <property type="molecule type" value="Transcribed_RNA"/>
</dbReference>
<feature type="region of interest" description="Disordered" evidence="1">
    <location>
        <begin position="206"/>
        <end position="226"/>
    </location>
</feature>
<dbReference type="Gene3D" id="2.170.270.10">
    <property type="entry name" value="SET domain"/>
    <property type="match status" value="2"/>
</dbReference>
<keyword evidence="2" id="KW-0732">Signal</keyword>
<feature type="domain" description="SET" evidence="3">
    <location>
        <begin position="51"/>
        <end position="169"/>
    </location>
</feature>
<dbReference type="PROSITE" id="PS50280">
    <property type="entry name" value="SET"/>
    <property type="match status" value="1"/>
</dbReference>
<feature type="chain" id="PRO_5035676536" description="SET domain-containing protein" evidence="2">
    <location>
        <begin position="31"/>
        <end position="355"/>
    </location>
</feature>
<dbReference type="SUPFAM" id="SSF82199">
    <property type="entry name" value="SET domain"/>
    <property type="match status" value="1"/>
</dbReference>
<feature type="signal peptide" evidence="2">
    <location>
        <begin position="1"/>
        <end position="30"/>
    </location>
</feature>
<dbReference type="AlphaFoldDB" id="A0A6S8B2S2"/>
<accession>A0A6S8B2S2</accession>
<protein>
    <recommendedName>
        <fullName evidence="3">SET domain-containing protein</fullName>
    </recommendedName>
</protein>
<gene>
    <name evidence="4" type="ORF">ASTO00021_LOCUS5104</name>
    <name evidence="5" type="ORF">ASTO00021_LOCUS5105</name>
</gene>
<evidence type="ECO:0000256" key="2">
    <source>
        <dbReference type="SAM" id="SignalP"/>
    </source>
</evidence>
<dbReference type="InterPro" id="IPR046341">
    <property type="entry name" value="SET_dom_sf"/>
</dbReference>
<reference evidence="4" key="1">
    <citation type="submission" date="2021-01" db="EMBL/GenBank/DDBJ databases">
        <authorList>
            <person name="Corre E."/>
            <person name="Pelletier E."/>
            <person name="Niang G."/>
            <person name="Scheremetjew M."/>
            <person name="Finn R."/>
            <person name="Kale V."/>
            <person name="Holt S."/>
            <person name="Cochrane G."/>
            <person name="Meng A."/>
            <person name="Brown T."/>
            <person name="Cohen L."/>
        </authorList>
    </citation>
    <scope>NUCLEOTIDE SEQUENCE</scope>
    <source>
        <strain evidence="4">GSBS06</strain>
    </source>
</reference>
<proteinExistence type="predicted"/>
<evidence type="ECO:0000256" key="1">
    <source>
        <dbReference type="SAM" id="MobiDB-lite"/>
    </source>
</evidence>
<feature type="compositionally biased region" description="Polar residues" evidence="1">
    <location>
        <begin position="214"/>
        <end position="226"/>
    </location>
</feature>
<sequence length="355" mass="39479">MAGFRVRILPERFALLLQVVLTVMLFVVDSNSNAENTVSDNESGHCRGANASIYFDCVPCAYVLGPSKTGGVGIYSGASYRSDVSLEEHPYMVISKEMAYGNPLINYVWSHNETHFMFAFGAIGMLNHHNEKESVDRRFEEGTGMQNKYVSLITLKAVSPGEELFISYGDGKYWFQSHGVEYVEPDEEECSVEDLSSFPGKLPGCGDSHHLEAKSTQPENKNNPSVSSPFFIHNNTVIETSRVLILRISNGVDERENEFKLNGAEQSMLNYHYFKKISNELMLLSLGVSITFAQSTASPENANIKLEWVLDALEFGKGIAMMKVIATKDIEPNQPFILLMNSGNNNICLHNICSS</sequence>
<organism evidence="4">
    <name type="scientific">Aplanochytrium stocchinoi</name>
    <dbReference type="NCBI Taxonomy" id="215587"/>
    <lineage>
        <taxon>Eukaryota</taxon>
        <taxon>Sar</taxon>
        <taxon>Stramenopiles</taxon>
        <taxon>Bigyra</taxon>
        <taxon>Labyrinthulomycetes</taxon>
        <taxon>Thraustochytrida</taxon>
        <taxon>Thraustochytriidae</taxon>
        <taxon>Aplanochytrium</taxon>
    </lineage>
</organism>
<evidence type="ECO:0000259" key="3">
    <source>
        <dbReference type="PROSITE" id="PS50280"/>
    </source>
</evidence>
<dbReference type="InterPro" id="IPR001214">
    <property type="entry name" value="SET_dom"/>
</dbReference>